<feature type="region of interest" description="Disordered" evidence="1">
    <location>
        <begin position="278"/>
        <end position="335"/>
    </location>
</feature>
<feature type="signal peptide" evidence="2">
    <location>
        <begin position="1"/>
        <end position="20"/>
    </location>
</feature>
<evidence type="ECO:0000256" key="2">
    <source>
        <dbReference type="SAM" id="SignalP"/>
    </source>
</evidence>
<feature type="region of interest" description="Disordered" evidence="1">
    <location>
        <begin position="352"/>
        <end position="402"/>
    </location>
</feature>
<feature type="chain" id="PRO_5035446306" evidence="2">
    <location>
        <begin position="21"/>
        <end position="455"/>
    </location>
</feature>
<dbReference type="Proteomes" id="UP000792457">
    <property type="component" value="Unassembled WGS sequence"/>
</dbReference>
<proteinExistence type="predicted"/>
<name>A0A8K0KNQ3_LADFU</name>
<feature type="compositionally biased region" description="Basic and acidic residues" evidence="1">
    <location>
        <begin position="369"/>
        <end position="398"/>
    </location>
</feature>
<evidence type="ECO:0000313" key="4">
    <source>
        <dbReference type="Proteomes" id="UP000792457"/>
    </source>
</evidence>
<gene>
    <name evidence="3" type="ORF">J437_LFUL017363</name>
</gene>
<accession>A0A8K0KNQ3</accession>
<reference evidence="3" key="1">
    <citation type="submission" date="2013-04" db="EMBL/GenBank/DDBJ databases">
        <authorList>
            <person name="Qu J."/>
            <person name="Murali S.C."/>
            <person name="Bandaranaike D."/>
            <person name="Bellair M."/>
            <person name="Blankenburg K."/>
            <person name="Chao H."/>
            <person name="Dinh H."/>
            <person name="Doddapaneni H."/>
            <person name="Downs B."/>
            <person name="Dugan-Rocha S."/>
            <person name="Elkadiri S."/>
            <person name="Gnanaolivu R.D."/>
            <person name="Hernandez B."/>
            <person name="Javaid M."/>
            <person name="Jayaseelan J.C."/>
            <person name="Lee S."/>
            <person name="Li M."/>
            <person name="Ming W."/>
            <person name="Munidasa M."/>
            <person name="Muniz J."/>
            <person name="Nguyen L."/>
            <person name="Ongeri F."/>
            <person name="Osuji N."/>
            <person name="Pu L.-L."/>
            <person name="Puazo M."/>
            <person name="Qu C."/>
            <person name="Quiroz J."/>
            <person name="Raj R."/>
            <person name="Weissenberger G."/>
            <person name="Xin Y."/>
            <person name="Zou X."/>
            <person name="Han Y."/>
            <person name="Richards S."/>
            <person name="Worley K."/>
            <person name="Muzny D."/>
            <person name="Gibbs R."/>
        </authorList>
    </citation>
    <scope>NUCLEOTIDE SEQUENCE</scope>
    <source>
        <strain evidence="3">Sampled in the wild</strain>
    </source>
</reference>
<comment type="caution">
    <text evidence="3">The sequence shown here is derived from an EMBL/GenBank/DDBJ whole genome shotgun (WGS) entry which is preliminary data.</text>
</comment>
<dbReference type="EMBL" id="KZ309300">
    <property type="protein sequence ID" value="KAG8238195.1"/>
    <property type="molecule type" value="Genomic_DNA"/>
</dbReference>
<reference evidence="3" key="2">
    <citation type="submission" date="2017-10" db="EMBL/GenBank/DDBJ databases">
        <title>Ladona fulva Genome sequencing and assembly.</title>
        <authorList>
            <person name="Murali S."/>
            <person name="Richards S."/>
            <person name="Bandaranaike D."/>
            <person name="Bellair M."/>
            <person name="Blankenburg K."/>
            <person name="Chao H."/>
            <person name="Dinh H."/>
            <person name="Doddapaneni H."/>
            <person name="Dugan-Rocha S."/>
            <person name="Elkadiri S."/>
            <person name="Gnanaolivu R."/>
            <person name="Hernandez B."/>
            <person name="Skinner E."/>
            <person name="Javaid M."/>
            <person name="Lee S."/>
            <person name="Li M."/>
            <person name="Ming W."/>
            <person name="Munidasa M."/>
            <person name="Muniz J."/>
            <person name="Nguyen L."/>
            <person name="Hughes D."/>
            <person name="Osuji N."/>
            <person name="Pu L.-L."/>
            <person name="Puazo M."/>
            <person name="Qu C."/>
            <person name="Quiroz J."/>
            <person name="Raj R."/>
            <person name="Weissenberger G."/>
            <person name="Xin Y."/>
            <person name="Zou X."/>
            <person name="Han Y."/>
            <person name="Worley K."/>
            <person name="Muzny D."/>
            <person name="Gibbs R."/>
        </authorList>
    </citation>
    <scope>NUCLEOTIDE SEQUENCE</scope>
    <source>
        <strain evidence="3">Sampled in the wild</strain>
    </source>
</reference>
<keyword evidence="2" id="KW-0732">Signal</keyword>
<evidence type="ECO:0000256" key="1">
    <source>
        <dbReference type="SAM" id="MobiDB-lite"/>
    </source>
</evidence>
<keyword evidence="4" id="KW-1185">Reference proteome</keyword>
<evidence type="ECO:0000313" key="3">
    <source>
        <dbReference type="EMBL" id="KAG8238195.1"/>
    </source>
</evidence>
<sequence>MKRLIFYIFLFFLVMEEMNQRKAISSCKDPPQIIPDGHGAVDLDKSFCLEDSIKKQLVEEQSDDLSSYDQFATDIKVRADGDIRHLDERVLQTAPERDAYYSTDSSAKSDGLSEKASLNKNMVIEKLEQSLDDVASLFREKLSPNKISMENPREALSGTISVLSGLVENLKEKVLTIKDSLQTDSLDFEKPFKAITKMEEILQNTSDKMQKITLDAFKEGKPLHSISNKVTSKLQAINKKLEEKWCQVKQHLSKQNLIWNWLDGQIFQNCNEDSRIKGEGIQNNQKGKEAPAEKAGEEFIHEGSEEKEKYKNSKSNRKIEGESNNVEYKGKQKTESIKLDKTKEKYRKKGWLNPYSFDNQPGKGGNAEVGKKREKIVSKNEKRDEKGDFRIGKNEGRHSKVNKSGEWMEAMFNHRAERRRDEKRSDWYFTRARSRTRIRESLPSRWYFRRGETKI</sequence>
<organism evidence="3 4">
    <name type="scientific">Ladona fulva</name>
    <name type="common">Scarce chaser dragonfly</name>
    <name type="synonym">Libellula fulva</name>
    <dbReference type="NCBI Taxonomy" id="123851"/>
    <lineage>
        <taxon>Eukaryota</taxon>
        <taxon>Metazoa</taxon>
        <taxon>Ecdysozoa</taxon>
        <taxon>Arthropoda</taxon>
        <taxon>Hexapoda</taxon>
        <taxon>Insecta</taxon>
        <taxon>Pterygota</taxon>
        <taxon>Palaeoptera</taxon>
        <taxon>Odonata</taxon>
        <taxon>Epiprocta</taxon>
        <taxon>Anisoptera</taxon>
        <taxon>Libelluloidea</taxon>
        <taxon>Libellulidae</taxon>
        <taxon>Ladona</taxon>
    </lineage>
</organism>
<protein>
    <submittedName>
        <fullName evidence="3">Uncharacterized protein</fullName>
    </submittedName>
</protein>
<dbReference type="AlphaFoldDB" id="A0A8K0KNQ3"/>
<feature type="compositionally biased region" description="Basic and acidic residues" evidence="1">
    <location>
        <begin position="286"/>
        <end position="321"/>
    </location>
</feature>